<organism evidence="8 9">
    <name type="scientific">Spiroplasma helicoides</name>
    <dbReference type="NCBI Taxonomy" id="216938"/>
    <lineage>
        <taxon>Bacteria</taxon>
        <taxon>Bacillati</taxon>
        <taxon>Mycoplasmatota</taxon>
        <taxon>Mollicutes</taxon>
        <taxon>Entomoplasmatales</taxon>
        <taxon>Spiroplasmataceae</taxon>
        <taxon>Spiroplasma</taxon>
    </lineage>
</organism>
<dbReference type="KEGG" id="shj:SHELI_v1c05340"/>
<keyword evidence="9" id="KW-1185">Reference proteome</keyword>
<dbReference type="Gene3D" id="3.20.20.100">
    <property type="entry name" value="NADP-dependent oxidoreductase domain"/>
    <property type="match status" value="1"/>
</dbReference>
<dbReference type="InterPro" id="IPR023210">
    <property type="entry name" value="NADP_OxRdtase_dom"/>
</dbReference>
<evidence type="ECO:0000256" key="3">
    <source>
        <dbReference type="ARBA" id="ARBA00023002"/>
    </source>
</evidence>
<evidence type="ECO:0000313" key="8">
    <source>
        <dbReference type="EMBL" id="AOG60485.1"/>
    </source>
</evidence>
<dbReference type="PROSITE" id="PS00062">
    <property type="entry name" value="ALDOKETO_REDUCTASE_2"/>
    <property type="match status" value="1"/>
</dbReference>
<dbReference type="SUPFAM" id="SSF51430">
    <property type="entry name" value="NAD(P)-linked oxidoreductase"/>
    <property type="match status" value="1"/>
</dbReference>
<dbReference type="PIRSF" id="PIRSF000097">
    <property type="entry name" value="AKR"/>
    <property type="match status" value="1"/>
</dbReference>
<evidence type="ECO:0000256" key="4">
    <source>
        <dbReference type="PIRSR" id="PIRSR000097-1"/>
    </source>
</evidence>
<feature type="site" description="Lowers pKa of active site Tyr" evidence="6">
    <location>
        <position position="78"/>
    </location>
</feature>
<sequence>MKVLDKKIEFNDGNFIPQVGLGTSKLTKQSGIVDSIAAAIKEGYRHIDTAQIYGNQNQLAEAIKKTNINRKELFITSKIWNSDHAYSDAVKAIDRILEELELDYIDLLLVHWPTPKRLECWKALEEAVEAGKVKSIGISNFLEEHIDELMKVAKIKPVINQFELHPALPCHSLVEHCRKNNIVVESWGTLIRGKCFEVEQIVELAKKYNKTPAQICLRWAYQLGYVVIPKSSKPERVVDNSNFGDFELTKEDMDYISTIKEYRDGPDPNNFEF</sequence>
<keyword evidence="3" id="KW-0560">Oxidoreductase</keyword>
<reference evidence="8 9" key="1">
    <citation type="submission" date="2016-08" db="EMBL/GenBank/DDBJ databases">
        <title>Complete genome sequence of Spiroplasma helicoides TABS-2 (DSM 22551).</title>
        <authorList>
            <person name="Shen W.-Y."/>
            <person name="Lo W.-S."/>
            <person name="Lai Y.-C."/>
            <person name="Kuo C.-H."/>
        </authorList>
    </citation>
    <scope>NUCLEOTIDE SEQUENCE [LARGE SCALE GENOMIC DNA]</scope>
    <source>
        <strain evidence="8 9">TABS-2</strain>
    </source>
</reference>
<dbReference type="InterPro" id="IPR018170">
    <property type="entry name" value="Aldo/ket_reductase_CS"/>
</dbReference>
<evidence type="ECO:0000259" key="7">
    <source>
        <dbReference type="Pfam" id="PF00248"/>
    </source>
</evidence>
<dbReference type="EMBL" id="CP017015">
    <property type="protein sequence ID" value="AOG60485.1"/>
    <property type="molecule type" value="Genomic_DNA"/>
</dbReference>
<evidence type="ECO:0000256" key="6">
    <source>
        <dbReference type="PIRSR" id="PIRSR000097-3"/>
    </source>
</evidence>
<evidence type="ECO:0000256" key="5">
    <source>
        <dbReference type="PIRSR" id="PIRSR000097-2"/>
    </source>
</evidence>
<name>A0A1B3SKP2_9MOLU</name>
<accession>A0A1B3SKP2</accession>
<dbReference type="PRINTS" id="PR00069">
    <property type="entry name" value="ALDKETRDTASE"/>
</dbReference>
<evidence type="ECO:0000313" key="9">
    <source>
        <dbReference type="Proteomes" id="UP000094378"/>
    </source>
</evidence>
<dbReference type="OrthoDB" id="9804790at2"/>
<dbReference type="PANTHER" id="PTHR43827:SF3">
    <property type="entry name" value="NADP-DEPENDENT OXIDOREDUCTASE DOMAIN-CONTAINING PROTEIN"/>
    <property type="match status" value="1"/>
</dbReference>
<dbReference type="GO" id="GO:0016616">
    <property type="term" value="F:oxidoreductase activity, acting on the CH-OH group of donors, NAD or NADP as acceptor"/>
    <property type="evidence" value="ECO:0007669"/>
    <property type="project" value="UniProtKB-ARBA"/>
</dbReference>
<dbReference type="InterPro" id="IPR020471">
    <property type="entry name" value="AKR"/>
</dbReference>
<feature type="domain" description="NADP-dependent oxidoreductase" evidence="7">
    <location>
        <begin position="20"/>
        <end position="259"/>
    </location>
</feature>
<evidence type="ECO:0000256" key="1">
    <source>
        <dbReference type="ARBA" id="ARBA00007905"/>
    </source>
</evidence>
<evidence type="ECO:0000256" key="2">
    <source>
        <dbReference type="ARBA" id="ARBA00022857"/>
    </source>
</evidence>
<protein>
    <submittedName>
        <fullName evidence="8">Aldo/keto reductase</fullName>
    </submittedName>
</protein>
<feature type="binding site" evidence="5">
    <location>
        <position position="111"/>
    </location>
    <ligand>
        <name>substrate</name>
    </ligand>
</feature>
<dbReference type="FunFam" id="3.20.20.100:FF:000002">
    <property type="entry name" value="2,5-diketo-D-gluconic acid reductase A"/>
    <property type="match status" value="1"/>
</dbReference>
<dbReference type="Proteomes" id="UP000094378">
    <property type="component" value="Chromosome"/>
</dbReference>
<dbReference type="STRING" id="216938.SHELI_v1c05340"/>
<feature type="active site" description="Proton donor" evidence="4">
    <location>
        <position position="53"/>
    </location>
</feature>
<dbReference type="Pfam" id="PF00248">
    <property type="entry name" value="Aldo_ket_red"/>
    <property type="match status" value="1"/>
</dbReference>
<dbReference type="PANTHER" id="PTHR43827">
    <property type="entry name" value="2,5-DIKETO-D-GLUCONIC ACID REDUCTASE"/>
    <property type="match status" value="1"/>
</dbReference>
<keyword evidence="2" id="KW-0521">NADP</keyword>
<comment type="similarity">
    <text evidence="1">Belongs to the aldo/keto reductase family.</text>
</comment>
<proteinExistence type="inferred from homology"/>
<dbReference type="AlphaFoldDB" id="A0A1B3SKP2"/>
<dbReference type="CDD" id="cd19071">
    <property type="entry name" value="AKR_AKR1-5-like"/>
    <property type="match status" value="1"/>
</dbReference>
<gene>
    <name evidence="8" type="ORF">SHELI_v1c05340</name>
</gene>
<dbReference type="RefSeq" id="WP_069116462.1">
    <property type="nucleotide sequence ID" value="NZ_CP017015.1"/>
</dbReference>
<dbReference type="InterPro" id="IPR036812">
    <property type="entry name" value="NAD(P)_OxRdtase_dom_sf"/>
</dbReference>